<sequence>MPDDAYAAFYALTDPADDAAPSDAHGPVSEVRWWRRSVADVVDAVLTLGSAGLALLVFSLPTLLSDGPVVDTSVILAVAAAYAAGLTAALLNHVGALGASGQTLGCTVARFALVDEATRTAPGASGAFRYLECETLDALTLGLRPLWHPRRLRYADGLCGLIAVPVDARPRQQRQ</sequence>
<proteinExistence type="predicted"/>
<evidence type="ECO:0000313" key="2">
    <source>
        <dbReference type="EMBL" id="SFE67165.1"/>
    </source>
</evidence>
<keyword evidence="1" id="KW-1133">Transmembrane helix</keyword>
<dbReference type="RefSeq" id="WP_093374170.1">
    <property type="nucleotide sequence ID" value="NZ_BNAN01000001.1"/>
</dbReference>
<accession>A0A1I2CGB5</accession>
<dbReference type="STRING" id="285351.SAMN04488035_0110"/>
<evidence type="ECO:0000256" key="1">
    <source>
        <dbReference type="SAM" id="Phobius"/>
    </source>
</evidence>
<keyword evidence="1" id="KW-0472">Membrane</keyword>
<feature type="transmembrane region" description="Helical" evidence="1">
    <location>
        <begin position="41"/>
        <end position="60"/>
    </location>
</feature>
<feature type="transmembrane region" description="Helical" evidence="1">
    <location>
        <begin position="72"/>
        <end position="91"/>
    </location>
</feature>
<dbReference type="Proteomes" id="UP000198520">
    <property type="component" value="Unassembled WGS sequence"/>
</dbReference>
<evidence type="ECO:0000313" key="3">
    <source>
        <dbReference type="Proteomes" id="UP000198520"/>
    </source>
</evidence>
<keyword evidence="3" id="KW-1185">Reference proteome</keyword>
<dbReference type="AlphaFoldDB" id="A0A1I2CGB5"/>
<organism evidence="2 3">
    <name type="scientific">Flavimobilis marinus</name>
    <dbReference type="NCBI Taxonomy" id="285351"/>
    <lineage>
        <taxon>Bacteria</taxon>
        <taxon>Bacillati</taxon>
        <taxon>Actinomycetota</taxon>
        <taxon>Actinomycetes</taxon>
        <taxon>Micrococcales</taxon>
        <taxon>Jonesiaceae</taxon>
        <taxon>Flavimobilis</taxon>
    </lineage>
</organism>
<name>A0A1I2CGB5_9MICO</name>
<reference evidence="3" key="1">
    <citation type="submission" date="2016-10" db="EMBL/GenBank/DDBJ databases">
        <authorList>
            <person name="Varghese N."/>
            <person name="Submissions S."/>
        </authorList>
    </citation>
    <scope>NUCLEOTIDE SEQUENCE [LARGE SCALE GENOMIC DNA]</scope>
    <source>
        <strain evidence="3">DSM 19083</strain>
    </source>
</reference>
<dbReference type="EMBL" id="FONZ01000001">
    <property type="protein sequence ID" value="SFE67165.1"/>
    <property type="molecule type" value="Genomic_DNA"/>
</dbReference>
<gene>
    <name evidence="2" type="ORF">SAMN04488035_0110</name>
</gene>
<protein>
    <submittedName>
        <fullName evidence="2">RDD family protein</fullName>
    </submittedName>
</protein>
<keyword evidence="1" id="KW-0812">Transmembrane</keyword>